<reference evidence="2 3" key="1">
    <citation type="submission" date="2020-10" db="EMBL/GenBank/DDBJ databases">
        <title>Plant Genome Project.</title>
        <authorList>
            <person name="Zhang R.-G."/>
        </authorList>
    </citation>
    <scope>NUCLEOTIDE SEQUENCE [LARGE SCALE GENOMIC DNA]</scope>
    <source>
        <strain evidence="2">FAFU-HL-1</strain>
        <tissue evidence="2">Leaf</tissue>
    </source>
</reference>
<keyword evidence="3" id="KW-1185">Reference proteome</keyword>
<protein>
    <submittedName>
        <fullName evidence="2">Uncharacterized protein</fullName>
    </submittedName>
</protein>
<dbReference type="EMBL" id="JADGMS010000001">
    <property type="protein sequence ID" value="KAF9690097.1"/>
    <property type="molecule type" value="Genomic_DNA"/>
</dbReference>
<organism evidence="2 3">
    <name type="scientific">Salix dunnii</name>
    <dbReference type="NCBI Taxonomy" id="1413687"/>
    <lineage>
        <taxon>Eukaryota</taxon>
        <taxon>Viridiplantae</taxon>
        <taxon>Streptophyta</taxon>
        <taxon>Embryophyta</taxon>
        <taxon>Tracheophyta</taxon>
        <taxon>Spermatophyta</taxon>
        <taxon>Magnoliopsida</taxon>
        <taxon>eudicotyledons</taxon>
        <taxon>Gunneridae</taxon>
        <taxon>Pentapetalae</taxon>
        <taxon>rosids</taxon>
        <taxon>fabids</taxon>
        <taxon>Malpighiales</taxon>
        <taxon>Salicaceae</taxon>
        <taxon>Saliceae</taxon>
        <taxon>Salix</taxon>
    </lineage>
</organism>
<evidence type="ECO:0000313" key="3">
    <source>
        <dbReference type="Proteomes" id="UP000657918"/>
    </source>
</evidence>
<proteinExistence type="predicted"/>
<gene>
    <name evidence="2" type="ORF">SADUNF_Sadunf01G0160400</name>
</gene>
<name>A0A835NC34_9ROSI</name>
<dbReference type="Proteomes" id="UP000657918">
    <property type="component" value="Unassembled WGS sequence"/>
</dbReference>
<feature type="region of interest" description="Disordered" evidence="1">
    <location>
        <begin position="46"/>
        <end position="70"/>
    </location>
</feature>
<accession>A0A835NC34</accession>
<evidence type="ECO:0000313" key="2">
    <source>
        <dbReference type="EMBL" id="KAF9690097.1"/>
    </source>
</evidence>
<dbReference type="AlphaFoldDB" id="A0A835NC34"/>
<evidence type="ECO:0000256" key="1">
    <source>
        <dbReference type="SAM" id="MobiDB-lite"/>
    </source>
</evidence>
<comment type="caution">
    <text evidence="2">The sequence shown here is derived from an EMBL/GenBank/DDBJ whole genome shotgun (WGS) entry which is preliminary data.</text>
</comment>
<sequence>MVAHNDIRAMTIKEETTVMGATMKLLGKHCHLAKLHQEDSFSVEGLQMESGQKPIERSAVVQENREEKES</sequence>